<name>A0A2G1XBE7_STRCJ</name>
<reference evidence="3 4" key="1">
    <citation type="journal article" date="2017" name="Biochemistry">
        <title>Identification of the Biosynthetic Pathway for the Antibiotic Bicyclomycin.</title>
        <authorList>
            <person name="Patteson J."/>
            <person name="Cai W."/>
            <person name="Johnson R.A."/>
            <person name="Santa Maria K."/>
            <person name="Li B."/>
        </authorList>
    </citation>
    <scope>NUCLEOTIDE SEQUENCE [LARGE SCALE GENOMIC DNA]</scope>
    <source>
        <strain evidence="3 4">ATCC 21532</strain>
    </source>
</reference>
<proteinExistence type="predicted"/>
<organism evidence="3 4">
    <name type="scientific">Streptomyces cinnamoneus</name>
    <name type="common">Streptoverticillium cinnamoneum</name>
    <dbReference type="NCBI Taxonomy" id="53446"/>
    <lineage>
        <taxon>Bacteria</taxon>
        <taxon>Bacillati</taxon>
        <taxon>Actinomycetota</taxon>
        <taxon>Actinomycetes</taxon>
        <taxon>Kitasatosporales</taxon>
        <taxon>Streptomycetaceae</taxon>
        <taxon>Streptomyces</taxon>
        <taxon>Streptomyces cinnamoneus group</taxon>
    </lineage>
</organism>
<dbReference type="RefSeq" id="WP_099202135.1">
    <property type="nucleotide sequence ID" value="NZ_JBIRXA010000009.1"/>
</dbReference>
<dbReference type="AlphaFoldDB" id="A0A2G1XBE7"/>
<dbReference type="EMBL" id="NHZO01000162">
    <property type="protein sequence ID" value="PHQ48521.1"/>
    <property type="molecule type" value="Genomic_DNA"/>
</dbReference>
<feature type="chain" id="PRO_5044380818" description="Secreted protein" evidence="2">
    <location>
        <begin position="38"/>
        <end position="186"/>
    </location>
</feature>
<evidence type="ECO:0000256" key="2">
    <source>
        <dbReference type="SAM" id="SignalP"/>
    </source>
</evidence>
<protein>
    <recommendedName>
        <fullName evidence="5">Secreted protein</fullName>
    </recommendedName>
</protein>
<keyword evidence="2" id="KW-0732">Signal</keyword>
<accession>A0A2G1XBE7</accession>
<dbReference type="OrthoDB" id="4350218at2"/>
<evidence type="ECO:0008006" key="5">
    <source>
        <dbReference type="Google" id="ProtNLM"/>
    </source>
</evidence>
<evidence type="ECO:0000256" key="1">
    <source>
        <dbReference type="SAM" id="MobiDB-lite"/>
    </source>
</evidence>
<keyword evidence="4" id="KW-1185">Reference proteome</keyword>
<dbReference type="Proteomes" id="UP000222531">
    <property type="component" value="Unassembled WGS sequence"/>
</dbReference>
<feature type="region of interest" description="Disordered" evidence="1">
    <location>
        <begin position="41"/>
        <end position="60"/>
    </location>
</feature>
<evidence type="ECO:0000313" key="3">
    <source>
        <dbReference type="EMBL" id="PHQ48521.1"/>
    </source>
</evidence>
<feature type="compositionally biased region" description="Low complexity" evidence="1">
    <location>
        <begin position="41"/>
        <end position="59"/>
    </location>
</feature>
<comment type="caution">
    <text evidence="3">The sequence shown here is derived from an EMBL/GenBank/DDBJ whole genome shotgun (WGS) entry which is preliminary data.</text>
</comment>
<evidence type="ECO:0000313" key="4">
    <source>
        <dbReference type="Proteomes" id="UP000222531"/>
    </source>
</evidence>
<gene>
    <name evidence="3" type="ORF">BLA24_29645</name>
</gene>
<sequence>MHPTAGPSAYPHTRPRPVHWLATAAALAAVVTGAALAGPGDATATTPTTHAAAPDPQTAHYPLDCHGAGPQVTDRAQADLDGDGRPETAVAVRCASGGGTPPSGVYVLASPHPDGTAPRIRATLVDPRQRMTVTGLTAAKDTVSATVSGYSGPGVPRCCPDLRTAVKWRWTGGKFTVTTPPVARSA</sequence>
<feature type="signal peptide" evidence="2">
    <location>
        <begin position="1"/>
        <end position="37"/>
    </location>
</feature>